<reference evidence="12" key="3">
    <citation type="submission" date="2023-05" db="EMBL/GenBank/DDBJ databases">
        <authorList>
            <person name="Smith C.H."/>
        </authorList>
    </citation>
    <scope>NUCLEOTIDE SEQUENCE</scope>
    <source>
        <strain evidence="12">CHS0354</strain>
        <tissue evidence="12">Mantle</tissue>
    </source>
</reference>
<evidence type="ECO:0000256" key="2">
    <source>
        <dbReference type="ARBA" id="ARBA00022527"/>
    </source>
</evidence>
<dbReference type="InterPro" id="IPR051681">
    <property type="entry name" value="Ser/Thr_Kinases-Pseudokinases"/>
</dbReference>
<evidence type="ECO:0000256" key="1">
    <source>
        <dbReference type="ARBA" id="ARBA00012513"/>
    </source>
</evidence>
<feature type="compositionally biased region" description="Low complexity" evidence="10">
    <location>
        <begin position="104"/>
        <end position="117"/>
    </location>
</feature>
<evidence type="ECO:0000313" key="12">
    <source>
        <dbReference type="EMBL" id="KAK3597290.1"/>
    </source>
</evidence>
<organism evidence="12 13">
    <name type="scientific">Potamilus streckersoni</name>
    <dbReference type="NCBI Taxonomy" id="2493646"/>
    <lineage>
        <taxon>Eukaryota</taxon>
        <taxon>Metazoa</taxon>
        <taxon>Spiralia</taxon>
        <taxon>Lophotrochozoa</taxon>
        <taxon>Mollusca</taxon>
        <taxon>Bivalvia</taxon>
        <taxon>Autobranchia</taxon>
        <taxon>Heteroconchia</taxon>
        <taxon>Palaeoheterodonta</taxon>
        <taxon>Unionida</taxon>
        <taxon>Unionoidea</taxon>
        <taxon>Unionidae</taxon>
        <taxon>Ambleminae</taxon>
        <taxon>Lampsilini</taxon>
        <taxon>Potamilus</taxon>
    </lineage>
</organism>
<evidence type="ECO:0000256" key="8">
    <source>
        <dbReference type="ARBA" id="ARBA00048679"/>
    </source>
</evidence>
<dbReference type="SUPFAM" id="SSF56112">
    <property type="entry name" value="Protein kinase-like (PK-like)"/>
    <property type="match status" value="1"/>
</dbReference>
<proteinExistence type="predicted"/>
<feature type="binding site" evidence="9">
    <location>
        <position position="382"/>
    </location>
    <ligand>
        <name>ATP</name>
        <dbReference type="ChEBI" id="CHEBI:30616"/>
    </ligand>
</feature>
<evidence type="ECO:0000256" key="5">
    <source>
        <dbReference type="ARBA" id="ARBA00022777"/>
    </source>
</evidence>
<accession>A0AAE0SSG4</accession>
<dbReference type="PANTHER" id="PTHR44329">
    <property type="entry name" value="SERINE/THREONINE-PROTEIN KINASE TNNI3K-RELATED"/>
    <property type="match status" value="1"/>
</dbReference>
<evidence type="ECO:0000256" key="6">
    <source>
        <dbReference type="ARBA" id="ARBA00022840"/>
    </source>
</evidence>
<comment type="caution">
    <text evidence="12">The sequence shown here is derived from an EMBL/GenBank/DDBJ whole genome shotgun (WGS) entry which is preliminary data.</text>
</comment>
<dbReference type="Pfam" id="PF00069">
    <property type="entry name" value="Pkinase"/>
    <property type="match status" value="1"/>
</dbReference>
<evidence type="ECO:0000256" key="9">
    <source>
        <dbReference type="PROSITE-ProRule" id="PRU10141"/>
    </source>
</evidence>
<dbReference type="GO" id="GO:0004674">
    <property type="term" value="F:protein serine/threonine kinase activity"/>
    <property type="evidence" value="ECO:0007669"/>
    <property type="project" value="UniProtKB-KW"/>
</dbReference>
<keyword evidence="13" id="KW-1185">Reference proteome</keyword>
<dbReference type="FunFam" id="3.30.200.20:FF:000060">
    <property type="entry name" value="Serine/threonine-protein kinase isoform 1"/>
    <property type="match status" value="1"/>
</dbReference>
<evidence type="ECO:0000256" key="7">
    <source>
        <dbReference type="ARBA" id="ARBA00047899"/>
    </source>
</evidence>
<name>A0AAE0SSG4_9BIVA</name>
<dbReference type="CDD" id="cd13999">
    <property type="entry name" value="STKc_MAP3K-like"/>
    <property type="match status" value="1"/>
</dbReference>
<evidence type="ECO:0000256" key="4">
    <source>
        <dbReference type="ARBA" id="ARBA00022741"/>
    </source>
</evidence>
<evidence type="ECO:0000256" key="10">
    <source>
        <dbReference type="SAM" id="MobiDB-lite"/>
    </source>
</evidence>
<dbReference type="Proteomes" id="UP001195483">
    <property type="component" value="Unassembled WGS sequence"/>
</dbReference>
<dbReference type="PROSITE" id="PS00107">
    <property type="entry name" value="PROTEIN_KINASE_ATP"/>
    <property type="match status" value="1"/>
</dbReference>
<gene>
    <name evidence="12" type="ORF">CHS0354_010922</name>
</gene>
<keyword evidence="5" id="KW-0418">Kinase</keyword>
<dbReference type="PROSITE" id="PS00108">
    <property type="entry name" value="PROTEIN_KINASE_ST"/>
    <property type="match status" value="1"/>
</dbReference>
<feature type="region of interest" description="Disordered" evidence="10">
    <location>
        <begin position="87"/>
        <end position="119"/>
    </location>
</feature>
<reference evidence="12" key="1">
    <citation type="journal article" date="2021" name="Genome Biol. Evol.">
        <title>A High-Quality Reference Genome for a Parasitic Bivalve with Doubly Uniparental Inheritance (Bivalvia: Unionida).</title>
        <authorList>
            <person name="Smith C.H."/>
        </authorList>
    </citation>
    <scope>NUCLEOTIDE SEQUENCE</scope>
    <source>
        <strain evidence="12">CHS0354</strain>
    </source>
</reference>
<feature type="domain" description="Protein kinase" evidence="11">
    <location>
        <begin position="354"/>
        <end position="620"/>
    </location>
</feature>
<dbReference type="EMBL" id="JAEAOA010000682">
    <property type="protein sequence ID" value="KAK3597290.1"/>
    <property type="molecule type" value="Genomic_DNA"/>
</dbReference>
<comment type="catalytic activity">
    <reaction evidence="7">
        <text>L-threonyl-[protein] + ATP = O-phospho-L-threonyl-[protein] + ADP + H(+)</text>
        <dbReference type="Rhea" id="RHEA:46608"/>
        <dbReference type="Rhea" id="RHEA-COMP:11060"/>
        <dbReference type="Rhea" id="RHEA-COMP:11605"/>
        <dbReference type="ChEBI" id="CHEBI:15378"/>
        <dbReference type="ChEBI" id="CHEBI:30013"/>
        <dbReference type="ChEBI" id="CHEBI:30616"/>
        <dbReference type="ChEBI" id="CHEBI:61977"/>
        <dbReference type="ChEBI" id="CHEBI:456216"/>
        <dbReference type="EC" id="2.7.11.1"/>
    </reaction>
</comment>
<keyword evidence="6 9" id="KW-0067">ATP-binding</keyword>
<dbReference type="Gene3D" id="1.10.510.10">
    <property type="entry name" value="Transferase(Phosphotransferase) domain 1"/>
    <property type="match status" value="1"/>
</dbReference>
<keyword evidence="2" id="KW-0723">Serine/threonine-protein kinase</keyword>
<dbReference type="InterPro" id="IPR017441">
    <property type="entry name" value="Protein_kinase_ATP_BS"/>
</dbReference>
<dbReference type="SMART" id="SM00220">
    <property type="entry name" value="S_TKc"/>
    <property type="match status" value="1"/>
</dbReference>
<dbReference type="Gene3D" id="3.30.200.20">
    <property type="entry name" value="Phosphorylase Kinase, domain 1"/>
    <property type="match status" value="1"/>
</dbReference>
<dbReference type="InterPro" id="IPR008271">
    <property type="entry name" value="Ser/Thr_kinase_AS"/>
</dbReference>
<evidence type="ECO:0000256" key="3">
    <source>
        <dbReference type="ARBA" id="ARBA00022679"/>
    </source>
</evidence>
<protein>
    <recommendedName>
        <fullName evidence="1">non-specific serine/threonine protein kinase</fullName>
        <ecNumber evidence="1">2.7.11.1</ecNumber>
    </recommendedName>
</protein>
<feature type="region of interest" description="Disordered" evidence="10">
    <location>
        <begin position="179"/>
        <end position="248"/>
    </location>
</feature>
<feature type="compositionally biased region" description="Low complexity" evidence="10">
    <location>
        <begin position="179"/>
        <end position="189"/>
    </location>
</feature>
<keyword evidence="4 9" id="KW-0547">Nucleotide-binding</keyword>
<reference evidence="12" key="2">
    <citation type="journal article" date="2021" name="Genome Biol. Evol.">
        <title>Developing a high-quality reference genome for a parasitic bivalve with doubly uniparental inheritance (Bivalvia: Unionida).</title>
        <authorList>
            <person name="Smith C.H."/>
        </authorList>
    </citation>
    <scope>NUCLEOTIDE SEQUENCE</scope>
    <source>
        <strain evidence="12">CHS0354</strain>
        <tissue evidence="12">Mantle</tissue>
    </source>
</reference>
<dbReference type="GO" id="GO:0005524">
    <property type="term" value="F:ATP binding"/>
    <property type="evidence" value="ECO:0007669"/>
    <property type="project" value="UniProtKB-UniRule"/>
</dbReference>
<evidence type="ECO:0000259" key="11">
    <source>
        <dbReference type="PROSITE" id="PS50011"/>
    </source>
</evidence>
<evidence type="ECO:0000313" key="13">
    <source>
        <dbReference type="Proteomes" id="UP001195483"/>
    </source>
</evidence>
<sequence>MSKRYVDNAYNRSLGRVGMQHGSMVVSRSSSGGGSSFGGTGFSSGAFGFSGGGAPSSFGVSRPKTYVDNSYNRSLGRVGMEHGSMVVSRGSSSVGGTSHGRGTSGSTSRHSSSGGTTKEYVDIAYNRRLGRVGMEHGSMVVSKSDSSRVRELQSSTETYADNAYNRRIGRVGLEKGSMVVSRSDTSRSSYTDRGHGSGASSIAKSSPAKVYKDNPFNRKLGRVGKPLGTAVNPSRRAKSEPGVSTQNDVYVDNSLNRSLGRVGKQRGSMPLSRKSKQVQAAQEIMRNYENDTYDESYERGCETDPYSLEIALSLINRKLEEMTWAQEQNENQPPKTKAEILEEYSGDVIQFEDIELGRKIGQGGFGDVYFARWKGSVVAVKKLRLQRVSKRRLQEFMDEITLFCGLDHPSIVKFIGACTKTPNLSIVMEYMPMSLFDALHMNEETDFSDGERLQIICQTCSGLEYLHEQGIAHCDLKSQNVLLDYVSGKTCLAKITDFGLSMIKANTETSVSCSEEFVRNVGTPRYSAPEVLRGERLSARDMMFADAYSLSLIIYEVICEEEPFYDYTYAQLRKQGGEKGAVPEFPLNIKIDGTVEMMIRLCWSYNPEKRPIVKEINSFFQTQQKIYIK</sequence>
<dbReference type="PROSITE" id="PS50011">
    <property type="entry name" value="PROTEIN_KINASE_DOM"/>
    <property type="match status" value="1"/>
</dbReference>
<feature type="compositionally biased region" description="Low complexity" evidence="10">
    <location>
        <begin position="87"/>
        <end position="96"/>
    </location>
</feature>
<keyword evidence="3" id="KW-0808">Transferase</keyword>
<dbReference type="AlphaFoldDB" id="A0AAE0SSG4"/>
<dbReference type="InterPro" id="IPR011009">
    <property type="entry name" value="Kinase-like_dom_sf"/>
</dbReference>
<comment type="catalytic activity">
    <reaction evidence="8">
        <text>L-seryl-[protein] + ATP = O-phospho-L-seryl-[protein] + ADP + H(+)</text>
        <dbReference type="Rhea" id="RHEA:17989"/>
        <dbReference type="Rhea" id="RHEA-COMP:9863"/>
        <dbReference type="Rhea" id="RHEA-COMP:11604"/>
        <dbReference type="ChEBI" id="CHEBI:15378"/>
        <dbReference type="ChEBI" id="CHEBI:29999"/>
        <dbReference type="ChEBI" id="CHEBI:30616"/>
        <dbReference type="ChEBI" id="CHEBI:83421"/>
        <dbReference type="ChEBI" id="CHEBI:456216"/>
        <dbReference type="EC" id="2.7.11.1"/>
    </reaction>
</comment>
<dbReference type="EC" id="2.7.11.1" evidence="1"/>
<dbReference type="PANTHER" id="PTHR44329:SF298">
    <property type="entry name" value="MIXED LINEAGE KINASE DOMAIN-LIKE PROTEIN"/>
    <property type="match status" value="1"/>
</dbReference>
<dbReference type="InterPro" id="IPR000719">
    <property type="entry name" value="Prot_kinase_dom"/>
</dbReference>